<evidence type="ECO:0000256" key="7">
    <source>
        <dbReference type="ARBA" id="ARBA00022989"/>
    </source>
</evidence>
<keyword evidence="2 13" id="KW-0812">Transmembrane</keyword>
<dbReference type="GeneTree" id="ENSGT00940000158704"/>
<dbReference type="PANTHER" id="PTHR10751">
    <property type="entry name" value="GUANYLATE BINDING PROTEIN"/>
    <property type="match status" value="1"/>
</dbReference>
<keyword evidence="6" id="KW-0460">Magnesium</keyword>
<evidence type="ECO:0000256" key="1">
    <source>
        <dbReference type="ARBA" id="ARBA00004477"/>
    </source>
</evidence>
<dbReference type="Gene3D" id="3.40.50.300">
    <property type="entry name" value="P-loop containing nucleotide triphosphate hydrolases"/>
    <property type="match status" value="2"/>
</dbReference>
<dbReference type="Pfam" id="PF02263">
    <property type="entry name" value="GBP"/>
    <property type="match status" value="1"/>
</dbReference>
<feature type="region of interest" description="Disordered" evidence="12">
    <location>
        <begin position="1"/>
        <end position="28"/>
    </location>
</feature>
<evidence type="ECO:0000256" key="8">
    <source>
        <dbReference type="ARBA" id="ARBA00023134"/>
    </source>
</evidence>
<evidence type="ECO:0000256" key="2">
    <source>
        <dbReference type="ARBA" id="ARBA00022692"/>
    </source>
</evidence>
<comment type="similarity">
    <text evidence="11">Belongs to the TRAFAC class dynamin-like GTPase superfamily. GB1/RHD3 GTPase family.</text>
</comment>
<dbReference type="Gene3D" id="1.20.58.420">
    <property type="entry name" value="AHSP"/>
    <property type="match status" value="1"/>
</dbReference>
<evidence type="ECO:0000256" key="11">
    <source>
        <dbReference type="PROSITE-ProRule" id="PRU01052"/>
    </source>
</evidence>
<sequence>MARNRKDRDSWGSFTDKATYDWSSEEEEPDGRARPIQVLVVKDDHTFELDEAALSRILLAEEVHNREVVAISVAGAFRKGKSFLMDFMLRYMYNHASEEWLGESEEPLTGFSWRGGSERETTGIQIWSEVFLVDKPDGRKVAVLLMDTQGTFDSQSTLRDSATVFALSTMISSMQVQYSGFGPNDPTVITSTVALALTTPLVAGSSPARGRIGTEATRLHTYPTILLISLLPDLCLEIDREFINNLQILVPWLLGPKNLDVKEINGSNITCRGLLEYFKAYIQIYQGEELPHPKSMLQATAEANNLAAVAAARDLYNKKMEQVCGGDRPFLAPAELQARHSDIREEALQVFRGVKKMGGEEFSRRYLLQLEGEVDEVFVQYIKHNDSKNIFHAARTPATLFVVIFIMYVAAGITGFVGVDIIASVCNMILGLTLITLCTWAYIRYSGEYRELGQVIDQVAGALWDQVVKSHSFLKGLTQRIKRNDSRKG</sequence>
<dbReference type="InterPro" id="IPR030386">
    <property type="entry name" value="G_GB1_RHD3_dom"/>
</dbReference>
<comment type="catalytic activity">
    <reaction evidence="10">
        <text>GTP + H2O = GDP + phosphate + H(+)</text>
        <dbReference type="Rhea" id="RHEA:19669"/>
        <dbReference type="ChEBI" id="CHEBI:15377"/>
        <dbReference type="ChEBI" id="CHEBI:15378"/>
        <dbReference type="ChEBI" id="CHEBI:37565"/>
        <dbReference type="ChEBI" id="CHEBI:43474"/>
        <dbReference type="ChEBI" id="CHEBI:58189"/>
    </reaction>
    <physiologicalReaction direction="left-to-right" evidence="10">
        <dbReference type="Rhea" id="RHEA:19670"/>
    </physiologicalReaction>
</comment>
<keyword evidence="8" id="KW-0342">GTP-binding</keyword>
<dbReference type="GO" id="GO:0005525">
    <property type="term" value="F:GTP binding"/>
    <property type="evidence" value="ECO:0007669"/>
    <property type="project" value="UniProtKB-KW"/>
</dbReference>
<feature type="transmembrane region" description="Helical" evidence="13">
    <location>
        <begin position="398"/>
        <end position="416"/>
    </location>
</feature>
<dbReference type="GO" id="GO:0005789">
    <property type="term" value="C:endoplasmic reticulum membrane"/>
    <property type="evidence" value="ECO:0007669"/>
    <property type="project" value="UniProtKB-SubCell"/>
</dbReference>
<evidence type="ECO:0000256" key="5">
    <source>
        <dbReference type="ARBA" id="ARBA00022824"/>
    </source>
</evidence>
<dbReference type="PROSITE" id="PS51715">
    <property type="entry name" value="G_GB1_RHD3"/>
    <property type="match status" value="1"/>
</dbReference>
<dbReference type="InterPro" id="IPR003191">
    <property type="entry name" value="Guanylate-bd/ATL_C"/>
</dbReference>
<keyword evidence="4" id="KW-0378">Hydrolase</keyword>
<dbReference type="GO" id="GO:0003924">
    <property type="term" value="F:GTPase activity"/>
    <property type="evidence" value="ECO:0007669"/>
    <property type="project" value="InterPro"/>
</dbReference>
<feature type="compositionally biased region" description="Basic and acidic residues" evidence="12">
    <location>
        <begin position="1"/>
        <end position="10"/>
    </location>
</feature>
<comment type="subcellular location">
    <subcellularLocation>
        <location evidence="1">Endoplasmic reticulum membrane</location>
        <topology evidence="1">Multi-pass membrane protein</topology>
    </subcellularLocation>
</comment>
<evidence type="ECO:0000256" key="9">
    <source>
        <dbReference type="ARBA" id="ARBA00023136"/>
    </source>
</evidence>
<dbReference type="InterPro" id="IPR015894">
    <property type="entry name" value="Guanylate-bd_N"/>
</dbReference>
<dbReference type="SUPFAM" id="SSF52540">
    <property type="entry name" value="P-loop containing nucleoside triphosphate hydrolases"/>
    <property type="match status" value="1"/>
</dbReference>
<dbReference type="STRING" id="62062.ENSHHUP00000001550"/>
<dbReference type="InterPro" id="IPR036543">
    <property type="entry name" value="Guanylate-bd_C_sf"/>
</dbReference>
<keyword evidence="7 13" id="KW-1133">Transmembrane helix</keyword>
<reference evidence="16" key="1">
    <citation type="submission" date="2018-06" db="EMBL/GenBank/DDBJ databases">
        <title>Genome assembly of Danube salmon.</title>
        <authorList>
            <person name="Macqueen D.J."/>
            <person name="Gundappa M.K."/>
        </authorList>
    </citation>
    <scope>NUCLEOTIDE SEQUENCE [LARGE SCALE GENOMIC DNA]</scope>
</reference>
<keyword evidence="5" id="KW-0256">Endoplasmic reticulum</keyword>
<feature type="transmembrane region" description="Helical" evidence="13">
    <location>
        <begin position="422"/>
        <end position="443"/>
    </location>
</feature>
<protein>
    <submittedName>
        <fullName evidence="15">Atlastin GTPase 1</fullName>
    </submittedName>
</protein>
<proteinExistence type="inferred from homology"/>
<evidence type="ECO:0000313" key="15">
    <source>
        <dbReference type="Ensembl" id="ENSHHUP00000001550.1"/>
    </source>
</evidence>
<keyword evidence="16" id="KW-1185">Reference proteome</keyword>
<evidence type="ECO:0000256" key="10">
    <source>
        <dbReference type="ARBA" id="ARBA00049117"/>
    </source>
</evidence>
<dbReference type="FunFam" id="3.40.50.300:FF:004169">
    <property type="entry name" value="Atlastin 3"/>
    <property type="match status" value="1"/>
</dbReference>
<keyword evidence="3" id="KW-0547">Nucleotide-binding</keyword>
<dbReference type="Pfam" id="PF02841">
    <property type="entry name" value="GBP_C"/>
    <property type="match status" value="1"/>
</dbReference>
<evidence type="ECO:0000256" key="3">
    <source>
        <dbReference type="ARBA" id="ARBA00022741"/>
    </source>
</evidence>
<feature type="domain" description="GB1/RHD3-type G" evidence="14">
    <location>
        <begin position="65"/>
        <end position="176"/>
    </location>
</feature>
<dbReference type="Proteomes" id="UP000314982">
    <property type="component" value="Unassembled WGS sequence"/>
</dbReference>
<evidence type="ECO:0000256" key="6">
    <source>
        <dbReference type="ARBA" id="ARBA00022842"/>
    </source>
</evidence>
<dbReference type="FunFam" id="1.20.58.420:FF:000001">
    <property type="entry name" value="Atlastin-1 isoform 1"/>
    <property type="match status" value="1"/>
</dbReference>
<evidence type="ECO:0000256" key="4">
    <source>
        <dbReference type="ARBA" id="ARBA00022801"/>
    </source>
</evidence>
<evidence type="ECO:0000256" key="13">
    <source>
        <dbReference type="SAM" id="Phobius"/>
    </source>
</evidence>
<evidence type="ECO:0000313" key="16">
    <source>
        <dbReference type="Proteomes" id="UP000314982"/>
    </source>
</evidence>
<reference evidence="15" key="2">
    <citation type="submission" date="2025-08" db="UniProtKB">
        <authorList>
            <consortium name="Ensembl"/>
        </authorList>
    </citation>
    <scope>IDENTIFICATION</scope>
</reference>
<dbReference type="InterPro" id="IPR027417">
    <property type="entry name" value="P-loop_NTPase"/>
</dbReference>
<reference evidence="15" key="3">
    <citation type="submission" date="2025-09" db="UniProtKB">
        <authorList>
            <consortium name="Ensembl"/>
        </authorList>
    </citation>
    <scope>IDENTIFICATION</scope>
</reference>
<name>A0A4W5JTJ4_9TELE</name>
<dbReference type="SUPFAM" id="SSF48340">
    <property type="entry name" value="Interferon-induced guanylate-binding protein 1 (GBP1), C-terminal domain"/>
    <property type="match status" value="1"/>
</dbReference>
<accession>A0A4W5JTJ4</accession>
<evidence type="ECO:0000259" key="14">
    <source>
        <dbReference type="PROSITE" id="PS51715"/>
    </source>
</evidence>
<evidence type="ECO:0000256" key="12">
    <source>
        <dbReference type="SAM" id="MobiDB-lite"/>
    </source>
</evidence>
<dbReference type="AlphaFoldDB" id="A0A4W5JTJ4"/>
<organism evidence="15 16">
    <name type="scientific">Hucho hucho</name>
    <name type="common">huchen</name>
    <dbReference type="NCBI Taxonomy" id="62062"/>
    <lineage>
        <taxon>Eukaryota</taxon>
        <taxon>Metazoa</taxon>
        <taxon>Chordata</taxon>
        <taxon>Craniata</taxon>
        <taxon>Vertebrata</taxon>
        <taxon>Euteleostomi</taxon>
        <taxon>Actinopterygii</taxon>
        <taxon>Neopterygii</taxon>
        <taxon>Teleostei</taxon>
        <taxon>Protacanthopterygii</taxon>
        <taxon>Salmoniformes</taxon>
        <taxon>Salmonidae</taxon>
        <taxon>Salmoninae</taxon>
        <taxon>Hucho</taxon>
    </lineage>
</organism>
<dbReference type="Ensembl" id="ENSHHUT00000001601.1">
    <property type="protein sequence ID" value="ENSHHUP00000001550.1"/>
    <property type="gene ID" value="ENSHHUG00000000938.1"/>
</dbReference>
<keyword evidence="9 13" id="KW-0472">Membrane</keyword>